<comment type="caution">
    <text evidence="4">The sequence shown here is derived from an EMBL/GenBank/DDBJ whole genome shotgun (WGS) entry which is preliminary data.</text>
</comment>
<gene>
    <name evidence="4" type="ORF">GCM10009798_21690</name>
</gene>
<accession>A0ABP5CHM7</accession>
<proteinExistence type="predicted"/>
<feature type="region of interest" description="Disordered" evidence="1">
    <location>
        <begin position="116"/>
        <end position="173"/>
    </location>
</feature>
<name>A0ABP5CHM7_9ACTN</name>
<protein>
    <recommendedName>
        <fullName evidence="3">NAD glycohydrolase translocation F5/8 type C domain-containing protein</fullName>
    </recommendedName>
</protein>
<organism evidence="4 5">
    <name type="scientific">Nocardioides panacihumi</name>
    <dbReference type="NCBI Taxonomy" id="400774"/>
    <lineage>
        <taxon>Bacteria</taxon>
        <taxon>Bacillati</taxon>
        <taxon>Actinomycetota</taxon>
        <taxon>Actinomycetes</taxon>
        <taxon>Propionibacteriales</taxon>
        <taxon>Nocardioidaceae</taxon>
        <taxon>Nocardioides</taxon>
    </lineage>
</organism>
<feature type="domain" description="NAD glycohydrolase translocation F5/8 type C" evidence="3">
    <location>
        <begin position="157"/>
        <end position="289"/>
    </location>
</feature>
<dbReference type="SUPFAM" id="SSF49785">
    <property type="entry name" value="Galactose-binding domain-like"/>
    <property type="match status" value="1"/>
</dbReference>
<reference evidence="5" key="1">
    <citation type="journal article" date="2019" name="Int. J. Syst. Evol. Microbiol.">
        <title>The Global Catalogue of Microorganisms (GCM) 10K type strain sequencing project: providing services to taxonomists for standard genome sequencing and annotation.</title>
        <authorList>
            <consortium name="The Broad Institute Genomics Platform"/>
            <consortium name="The Broad Institute Genome Sequencing Center for Infectious Disease"/>
            <person name="Wu L."/>
            <person name="Ma J."/>
        </authorList>
    </citation>
    <scope>NUCLEOTIDE SEQUENCE [LARGE SCALE GENOMIC DNA]</scope>
    <source>
        <strain evidence="5">JCM 15309</strain>
    </source>
</reference>
<keyword evidence="2" id="KW-0472">Membrane</keyword>
<evidence type="ECO:0000313" key="4">
    <source>
        <dbReference type="EMBL" id="GAA1961590.1"/>
    </source>
</evidence>
<sequence length="294" mass="30265">MQCGHELGASRTCPSCGTTVPVEPLPAPQLPADGVRYPLFADEVDSVTVNTSGRVLMAPVESVGASASTPTETQVRLPSVPVVPPRRVPGTFWLALAAVVVVALLAGAWLLLHGGSSDSGRKDVPTPTAGAAGGADDVAATATASAPLTRAPGVDTAGNKTTYDASNMLDGDPTTAWEMPGDGTGKELTFTLAKRTHLTQVGLINGYAKASGQGAGRVDWYAGNRRILRVEWLFDDGTSVTQDLRQTTDVQTTAVHVTAKTVRLRLVEVTAPGKGAAARNMTPISEIALSGTAG</sequence>
<feature type="compositionally biased region" description="Low complexity" evidence="1">
    <location>
        <begin position="125"/>
        <end position="147"/>
    </location>
</feature>
<keyword evidence="2" id="KW-0812">Transmembrane</keyword>
<evidence type="ECO:0000256" key="2">
    <source>
        <dbReference type="SAM" id="Phobius"/>
    </source>
</evidence>
<feature type="transmembrane region" description="Helical" evidence="2">
    <location>
        <begin position="92"/>
        <end position="112"/>
    </location>
</feature>
<dbReference type="EMBL" id="BAAAPB010000002">
    <property type="protein sequence ID" value="GAA1961590.1"/>
    <property type="molecule type" value="Genomic_DNA"/>
</dbReference>
<dbReference type="InterPro" id="IPR008979">
    <property type="entry name" value="Galactose-bd-like_sf"/>
</dbReference>
<dbReference type="Gene3D" id="2.60.120.260">
    <property type="entry name" value="Galactose-binding domain-like"/>
    <property type="match status" value="1"/>
</dbReference>
<dbReference type="InterPro" id="IPR057561">
    <property type="entry name" value="NADase_transloc"/>
</dbReference>
<dbReference type="NCBIfam" id="NF047619">
    <property type="entry name" value="NADase_discoid"/>
    <property type="match status" value="1"/>
</dbReference>
<evidence type="ECO:0000259" key="3">
    <source>
        <dbReference type="Pfam" id="PF25302"/>
    </source>
</evidence>
<keyword evidence="2" id="KW-1133">Transmembrane helix</keyword>
<dbReference type="Pfam" id="PF25302">
    <property type="entry name" value="NADase_transloc"/>
    <property type="match status" value="1"/>
</dbReference>
<evidence type="ECO:0000313" key="5">
    <source>
        <dbReference type="Proteomes" id="UP001500571"/>
    </source>
</evidence>
<dbReference type="Proteomes" id="UP001500571">
    <property type="component" value="Unassembled WGS sequence"/>
</dbReference>
<evidence type="ECO:0000256" key="1">
    <source>
        <dbReference type="SAM" id="MobiDB-lite"/>
    </source>
</evidence>
<keyword evidence="5" id="KW-1185">Reference proteome</keyword>
<dbReference type="RefSeq" id="WP_344044844.1">
    <property type="nucleotide sequence ID" value="NZ_BAAAPB010000002.1"/>
</dbReference>